<organism evidence="6 7">
    <name type="scientific">Stichopus japonicus</name>
    <name type="common">Sea cucumber</name>
    <dbReference type="NCBI Taxonomy" id="307972"/>
    <lineage>
        <taxon>Eukaryota</taxon>
        <taxon>Metazoa</taxon>
        <taxon>Echinodermata</taxon>
        <taxon>Eleutherozoa</taxon>
        <taxon>Echinozoa</taxon>
        <taxon>Holothuroidea</taxon>
        <taxon>Aspidochirotacea</taxon>
        <taxon>Aspidochirotida</taxon>
        <taxon>Stichopodidae</taxon>
        <taxon>Apostichopus</taxon>
    </lineage>
</organism>
<keyword evidence="4" id="KW-0732">Signal</keyword>
<feature type="compositionally biased region" description="Basic and acidic residues" evidence="3">
    <location>
        <begin position="290"/>
        <end position="329"/>
    </location>
</feature>
<evidence type="ECO:0000259" key="5">
    <source>
        <dbReference type="PROSITE" id="PS50002"/>
    </source>
</evidence>
<protein>
    <submittedName>
        <fullName evidence="6">Putative melanoma inhibitory activity protein 3 isoform X3</fullName>
    </submittedName>
</protein>
<comment type="caution">
    <text evidence="6">The sequence shown here is derived from an EMBL/GenBank/DDBJ whole genome shotgun (WGS) entry which is preliminary data.</text>
</comment>
<proteinExistence type="predicted"/>
<evidence type="ECO:0000256" key="4">
    <source>
        <dbReference type="SAM" id="SignalP"/>
    </source>
</evidence>
<dbReference type="InterPro" id="IPR001452">
    <property type="entry name" value="SH3_domain"/>
</dbReference>
<feature type="region of interest" description="Disordered" evidence="3">
    <location>
        <begin position="424"/>
        <end position="492"/>
    </location>
</feature>
<feature type="compositionally biased region" description="Polar residues" evidence="3">
    <location>
        <begin position="388"/>
        <end position="403"/>
    </location>
</feature>
<sequence>MVMSWNYFLVLFLCQCTILGSSMRENLPNELQCMDDGCKGAISQARGEEGFQSEDETFLSFKKKELIEVLGKPSEDSKLWFAKLFQSGQKGFISKNLVREVLVFQENPPVVVPLEENANFSQWILKALAFVSKWLLILKFIPKDDNLVQNGEDTRIQNPSSDSPPNDNPQESDTPSNQEDEGVNTGGEEEGQDKEPINQKEPPQPDGDVKEALAAEQAALAKEELQSGSEDPMEEGTASGNVGINQAEEGDTNTQQGAGQINIERETGAAGPSNVGDVVVDQTPSSPHEIQSKNDEINVDESKHEGSMAPNHDEKQSEHGEIGNDEKLPENNLDIQQNTPNEQPPSQDAGSEKAPPNLTQEKDESEPVILAEKNNDKSVAEETIGLNVKNNETPEQAIKNQETPMVVEMEVDTKNDQLVINAIEKESNPPNDQTSNQDSDSQTVEVKIGEQVAVTDKEQSEGHPNQVPVTDGGEGLAPEQGNNKVIQNDLKK</sequence>
<dbReference type="SMART" id="SM00326">
    <property type="entry name" value="SH3"/>
    <property type="match status" value="1"/>
</dbReference>
<gene>
    <name evidence="6" type="ORF">BSL78_03064</name>
</gene>
<dbReference type="Proteomes" id="UP000230750">
    <property type="component" value="Unassembled WGS sequence"/>
</dbReference>
<feature type="compositionally biased region" description="Acidic residues" evidence="3">
    <location>
        <begin position="178"/>
        <end position="192"/>
    </location>
</feature>
<dbReference type="InterPro" id="IPR036028">
    <property type="entry name" value="SH3-like_dom_sf"/>
</dbReference>
<name>A0A2G8LIC3_STIJA</name>
<keyword evidence="1 2" id="KW-0728">SH3 domain</keyword>
<keyword evidence="7" id="KW-1185">Reference proteome</keyword>
<evidence type="ECO:0000256" key="2">
    <source>
        <dbReference type="PROSITE-ProRule" id="PRU00192"/>
    </source>
</evidence>
<evidence type="ECO:0000256" key="1">
    <source>
        <dbReference type="ARBA" id="ARBA00022443"/>
    </source>
</evidence>
<feature type="domain" description="SH3" evidence="5">
    <location>
        <begin position="40"/>
        <end position="103"/>
    </location>
</feature>
<accession>A0A2G8LIC3</accession>
<evidence type="ECO:0000256" key="3">
    <source>
        <dbReference type="SAM" id="MobiDB-lite"/>
    </source>
</evidence>
<dbReference type="EMBL" id="MRZV01000068">
    <property type="protein sequence ID" value="PIK59985.1"/>
    <property type="molecule type" value="Genomic_DNA"/>
</dbReference>
<feature type="compositionally biased region" description="Low complexity" evidence="3">
    <location>
        <begin position="158"/>
        <end position="169"/>
    </location>
</feature>
<feature type="chain" id="PRO_5013694772" evidence="4">
    <location>
        <begin position="21"/>
        <end position="492"/>
    </location>
</feature>
<feature type="compositionally biased region" description="Polar residues" evidence="3">
    <location>
        <begin position="428"/>
        <end position="444"/>
    </location>
</feature>
<evidence type="ECO:0000313" key="6">
    <source>
        <dbReference type="EMBL" id="PIK59985.1"/>
    </source>
</evidence>
<dbReference type="AlphaFoldDB" id="A0A2G8LIC3"/>
<dbReference type="SUPFAM" id="SSF50044">
    <property type="entry name" value="SH3-domain"/>
    <property type="match status" value="1"/>
</dbReference>
<feature type="region of interest" description="Disordered" evidence="3">
    <location>
        <begin position="149"/>
        <end position="403"/>
    </location>
</feature>
<feature type="signal peptide" evidence="4">
    <location>
        <begin position="1"/>
        <end position="20"/>
    </location>
</feature>
<feature type="compositionally biased region" description="Polar residues" evidence="3">
    <location>
        <begin position="333"/>
        <end position="349"/>
    </location>
</feature>
<dbReference type="Gene3D" id="2.30.30.40">
    <property type="entry name" value="SH3 Domains"/>
    <property type="match status" value="1"/>
</dbReference>
<reference evidence="6 7" key="1">
    <citation type="journal article" date="2017" name="PLoS Biol.">
        <title>The sea cucumber genome provides insights into morphological evolution and visceral regeneration.</title>
        <authorList>
            <person name="Zhang X."/>
            <person name="Sun L."/>
            <person name="Yuan J."/>
            <person name="Sun Y."/>
            <person name="Gao Y."/>
            <person name="Zhang L."/>
            <person name="Li S."/>
            <person name="Dai H."/>
            <person name="Hamel J.F."/>
            <person name="Liu C."/>
            <person name="Yu Y."/>
            <person name="Liu S."/>
            <person name="Lin W."/>
            <person name="Guo K."/>
            <person name="Jin S."/>
            <person name="Xu P."/>
            <person name="Storey K.B."/>
            <person name="Huan P."/>
            <person name="Zhang T."/>
            <person name="Zhou Y."/>
            <person name="Zhang J."/>
            <person name="Lin C."/>
            <person name="Li X."/>
            <person name="Xing L."/>
            <person name="Huo D."/>
            <person name="Sun M."/>
            <person name="Wang L."/>
            <person name="Mercier A."/>
            <person name="Li F."/>
            <person name="Yang H."/>
            <person name="Xiang J."/>
        </authorList>
    </citation>
    <scope>NUCLEOTIDE SEQUENCE [LARGE SCALE GENOMIC DNA]</scope>
    <source>
        <strain evidence="6">Shaxun</strain>
        <tissue evidence="6">Muscle</tissue>
    </source>
</reference>
<evidence type="ECO:0000313" key="7">
    <source>
        <dbReference type="Proteomes" id="UP000230750"/>
    </source>
</evidence>
<dbReference type="PROSITE" id="PS50002">
    <property type="entry name" value="SH3"/>
    <property type="match status" value="1"/>
</dbReference>